<sequence>MRLVTVQEMKMQPDLPKPIADYIEANARLDGDGMLKPFGKEAVFIDNGKHFVGHAAIRRLIEEEVIPVKAIFTPDTAREEDGDFVVEGPVHGTFPGSPLRFTYRFTLAHGAIKTLEATV</sequence>
<dbReference type="InterPro" id="IPR032710">
    <property type="entry name" value="NTF2-like_dom_sf"/>
</dbReference>
<organism evidence="1 2">
    <name type="scientific">Sphingomonas trueperi</name>
    <dbReference type="NCBI Taxonomy" id="53317"/>
    <lineage>
        <taxon>Bacteria</taxon>
        <taxon>Pseudomonadati</taxon>
        <taxon>Pseudomonadota</taxon>
        <taxon>Alphaproteobacteria</taxon>
        <taxon>Sphingomonadales</taxon>
        <taxon>Sphingomonadaceae</taxon>
        <taxon>Sphingomonas</taxon>
    </lineage>
</organism>
<comment type="caution">
    <text evidence="1">The sequence shown here is derived from an EMBL/GenBank/DDBJ whole genome shotgun (WGS) entry which is preliminary data.</text>
</comment>
<evidence type="ECO:0008006" key="3">
    <source>
        <dbReference type="Google" id="ProtNLM"/>
    </source>
</evidence>
<keyword evidence="2" id="KW-1185">Reference proteome</keyword>
<protein>
    <recommendedName>
        <fullName evidence="3">SnoaL-like protein</fullName>
    </recommendedName>
</protein>
<dbReference type="EMBL" id="JAATJB010000007">
    <property type="protein sequence ID" value="NJB98176.1"/>
    <property type="molecule type" value="Genomic_DNA"/>
</dbReference>
<name>A0A7X6BDR4_9SPHN</name>
<dbReference type="AlphaFoldDB" id="A0A7X6BDR4"/>
<reference evidence="1 2" key="1">
    <citation type="submission" date="2020-03" db="EMBL/GenBank/DDBJ databases">
        <title>Genomic Encyclopedia of Type Strains, Phase IV (KMG-IV): sequencing the most valuable type-strain genomes for metagenomic binning, comparative biology and taxonomic classification.</title>
        <authorList>
            <person name="Goeker M."/>
        </authorList>
    </citation>
    <scope>NUCLEOTIDE SEQUENCE [LARGE SCALE GENOMIC DNA]</scope>
    <source>
        <strain evidence="1 2">DSM 7225</strain>
    </source>
</reference>
<gene>
    <name evidence="1" type="ORF">GGR89_002507</name>
</gene>
<accession>A0A7X6BDR4</accession>
<dbReference type="Proteomes" id="UP000531251">
    <property type="component" value="Unassembled WGS sequence"/>
</dbReference>
<evidence type="ECO:0000313" key="1">
    <source>
        <dbReference type="EMBL" id="NJB98176.1"/>
    </source>
</evidence>
<dbReference type="Gene3D" id="3.10.450.50">
    <property type="match status" value="1"/>
</dbReference>
<proteinExistence type="predicted"/>
<evidence type="ECO:0000313" key="2">
    <source>
        <dbReference type="Proteomes" id="UP000531251"/>
    </source>
</evidence>
<dbReference type="SUPFAM" id="SSF54427">
    <property type="entry name" value="NTF2-like"/>
    <property type="match status" value="1"/>
</dbReference>